<dbReference type="GO" id="GO:0000922">
    <property type="term" value="C:spindle pole"/>
    <property type="evidence" value="ECO:0007669"/>
    <property type="project" value="TreeGrafter"/>
</dbReference>
<accession>A0AAV6FLB5</accession>
<feature type="compositionally biased region" description="Pro residues" evidence="9">
    <location>
        <begin position="491"/>
        <end position="501"/>
    </location>
</feature>
<evidence type="ECO:0000256" key="2">
    <source>
        <dbReference type="ARBA" id="ARBA00022618"/>
    </source>
</evidence>
<dbReference type="GO" id="GO:0000940">
    <property type="term" value="C:outer kinetochore"/>
    <property type="evidence" value="ECO:0007669"/>
    <property type="project" value="UniProtKB-UniRule"/>
</dbReference>
<feature type="coiled-coil region" evidence="8">
    <location>
        <begin position="317"/>
        <end position="344"/>
    </location>
</feature>
<feature type="compositionally biased region" description="Basic and acidic residues" evidence="9">
    <location>
        <begin position="480"/>
        <end position="490"/>
    </location>
</feature>
<dbReference type="EMBL" id="JADWDJ010000021">
    <property type="protein sequence ID" value="KAG5263528.1"/>
    <property type="molecule type" value="Genomic_DNA"/>
</dbReference>
<dbReference type="HAMAP" id="MF_03041">
    <property type="entry name" value="SPDLY"/>
    <property type="match status" value="1"/>
</dbReference>
<dbReference type="InterPro" id="IPR051149">
    <property type="entry name" value="Spindly/BICDR_Dynein_Adapter"/>
</dbReference>
<dbReference type="AlphaFoldDB" id="A0AAV6FLB5"/>
<dbReference type="GO" id="GO:0000132">
    <property type="term" value="P:establishment of mitotic spindle orientation"/>
    <property type="evidence" value="ECO:0007669"/>
    <property type="project" value="TreeGrafter"/>
</dbReference>
<keyword evidence="6 8" id="KW-0131">Cell cycle</keyword>
<dbReference type="GO" id="GO:0051301">
    <property type="term" value="P:cell division"/>
    <property type="evidence" value="ECO:0007669"/>
    <property type="project" value="UniProtKB-KW"/>
</dbReference>
<keyword evidence="2 8" id="KW-0132">Cell division</keyword>
<evidence type="ECO:0000256" key="5">
    <source>
        <dbReference type="ARBA" id="ARBA00023054"/>
    </source>
</evidence>
<proteinExistence type="inferred from homology"/>
<dbReference type="GO" id="GO:0043515">
    <property type="term" value="F:kinetochore binding"/>
    <property type="evidence" value="ECO:0007669"/>
    <property type="project" value="UniProtKB-UniRule"/>
</dbReference>
<keyword evidence="3 8" id="KW-0498">Mitosis</keyword>
<comment type="subcellular location">
    <subcellularLocation>
        <location evidence="8">Chromosome</location>
        <location evidence="8">Centromere</location>
        <location evidence="8">Kinetochore</location>
    </subcellularLocation>
</comment>
<evidence type="ECO:0000256" key="6">
    <source>
        <dbReference type="ARBA" id="ARBA00023306"/>
    </source>
</evidence>
<protein>
    <recommendedName>
        <fullName evidence="8">Protein Spindly</fullName>
    </recommendedName>
    <alternativeName>
        <fullName evidence="8">Coiled-coil domain-containing protein 99</fullName>
    </alternativeName>
    <alternativeName>
        <fullName evidence="8">Spindle apparatus coiled-coil domain-containing protein 1</fullName>
    </alternativeName>
</protein>
<dbReference type="GO" id="GO:0007094">
    <property type="term" value="P:mitotic spindle assembly checkpoint signaling"/>
    <property type="evidence" value="ECO:0007669"/>
    <property type="project" value="InterPro"/>
</dbReference>
<dbReference type="Proteomes" id="UP000823561">
    <property type="component" value="Chromosome 21"/>
</dbReference>
<dbReference type="PANTHER" id="PTHR32123">
    <property type="entry name" value="BICD FAMILY-LIKE CARGO ADAPTER"/>
    <property type="match status" value="1"/>
</dbReference>
<evidence type="ECO:0000256" key="4">
    <source>
        <dbReference type="ARBA" id="ARBA00022838"/>
    </source>
</evidence>
<evidence type="ECO:0000313" key="10">
    <source>
        <dbReference type="EMBL" id="KAG5263528.1"/>
    </source>
</evidence>
<feature type="coiled-coil region" evidence="8">
    <location>
        <begin position="7"/>
        <end position="286"/>
    </location>
</feature>
<evidence type="ECO:0000313" key="11">
    <source>
        <dbReference type="Proteomes" id="UP000823561"/>
    </source>
</evidence>
<feature type="compositionally biased region" description="Polar residues" evidence="9">
    <location>
        <begin position="578"/>
        <end position="587"/>
    </location>
</feature>
<keyword evidence="7 8" id="KW-0137">Centromere</keyword>
<keyword evidence="4 8" id="KW-0995">Kinetochore</keyword>
<dbReference type="InterPro" id="IPR028593">
    <property type="entry name" value="SPDLY_chordates"/>
</dbReference>
<dbReference type="GeneID" id="125286523"/>
<evidence type="ECO:0000256" key="7">
    <source>
        <dbReference type="ARBA" id="ARBA00023328"/>
    </source>
</evidence>
<evidence type="ECO:0000256" key="1">
    <source>
        <dbReference type="ARBA" id="ARBA00022454"/>
    </source>
</evidence>
<gene>
    <name evidence="8" type="primary">SPDL1</name>
    <name evidence="8" type="synonym">CCDC99</name>
    <name evidence="10" type="ORF">AALO_G00265800</name>
</gene>
<evidence type="ECO:0000256" key="9">
    <source>
        <dbReference type="SAM" id="MobiDB-lite"/>
    </source>
</evidence>
<dbReference type="GO" id="GO:0007080">
    <property type="term" value="P:mitotic metaphase chromosome alignment"/>
    <property type="evidence" value="ECO:0007669"/>
    <property type="project" value="TreeGrafter"/>
</dbReference>
<dbReference type="GO" id="GO:0034501">
    <property type="term" value="P:protein localization to kinetochore"/>
    <property type="evidence" value="ECO:0007669"/>
    <property type="project" value="UniProtKB-UniRule"/>
</dbReference>
<keyword evidence="11" id="KW-1185">Reference proteome</keyword>
<evidence type="ECO:0000256" key="3">
    <source>
        <dbReference type="ARBA" id="ARBA00022776"/>
    </source>
</evidence>
<dbReference type="RefSeq" id="XP_048087641.1">
    <property type="nucleotide sequence ID" value="XM_048231684.1"/>
</dbReference>
<feature type="compositionally biased region" description="Basic and acidic residues" evidence="9">
    <location>
        <begin position="516"/>
        <end position="525"/>
    </location>
</feature>
<evidence type="ECO:0000256" key="8">
    <source>
        <dbReference type="HAMAP-Rule" id="MF_03041"/>
    </source>
</evidence>
<keyword evidence="5 8" id="KW-0175">Coiled coil</keyword>
<keyword evidence="1 8" id="KW-0158">Chromosome</keyword>
<reference evidence="10" key="1">
    <citation type="submission" date="2020-10" db="EMBL/GenBank/DDBJ databases">
        <title>Chromosome-scale genome assembly of the Allis shad, Alosa alosa.</title>
        <authorList>
            <person name="Margot Z."/>
            <person name="Christophe K."/>
            <person name="Cabau C."/>
            <person name="Louis A."/>
            <person name="Berthelot C."/>
            <person name="Parey E."/>
            <person name="Roest Crollius H."/>
            <person name="Montfort J."/>
            <person name="Robinson-Rechavi M."/>
            <person name="Bucao C."/>
            <person name="Bouchez O."/>
            <person name="Gislard M."/>
            <person name="Lluch J."/>
            <person name="Milhes M."/>
            <person name="Lampietro C."/>
            <person name="Lopez Roques C."/>
            <person name="Donnadieu C."/>
            <person name="Braasch I."/>
            <person name="Desvignes T."/>
            <person name="Postlethwait J."/>
            <person name="Bobe J."/>
            <person name="Guiguen Y."/>
        </authorList>
    </citation>
    <scope>NUCLEOTIDE SEQUENCE</scope>
    <source>
        <strain evidence="10">M-15738</strain>
        <tissue evidence="10">Blood</tissue>
    </source>
</reference>
<organism evidence="10 11">
    <name type="scientific">Alosa alosa</name>
    <name type="common">allis shad</name>
    <dbReference type="NCBI Taxonomy" id="278164"/>
    <lineage>
        <taxon>Eukaryota</taxon>
        <taxon>Metazoa</taxon>
        <taxon>Chordata</taxon>
        <taxon>Craniata</taxon>
        <taxon>Vertebrata</taxon>
        <taxon>Euteleostomi</taxon>
        <taxon>Actinopterygii</taxon>
        <taxon>Neopterygii</taxon>
        <taxon>Teleostei</taxon>
        <taxon>Clupei</taxon>
        <taxon>Clupeiformes</taxon>
        <taxon>Clupeoidei</taxon>
        <taxon>Clupeidae</taxon>
        <taxon>Alosa</taxon>
    </lineage>
</organism>
<comment type="caution">
    <text evidence="10">The sequence shown here is derived from an EMBL/GenBank/DDBJ whole genome shotgun (WGS) entry which is preliminary data.</text>
</comment>
<feature type="compositionally biased region" description="Low complexity" evidence="9">
    <location>
        <begin position="502"/>
        <end position="512"/>
    </location>
</feature>
<feature type="region of interest" description="Disordered" evidence="9">
    <location>
        <begin position="443"/>
        <end position="587"/>
    </location>
</feature>
<name>A0AAV6FLB5_9TELE</name>
<comment type="similarity">
    <text evidence="8">Belongs to the Spindly family.</text>
</comment>
<sequence length="587" mass="67634">MACSSDVQRLQRKLNEKEEEVQKAAQYGLQLLDDQLNLQSKLEDQRVEMTNAMETLEQEKYSLQREVELKARMLASLQSEFDEVKKQHRHLLEQQESQLERSHAHELSDYKNKMERMIVERDEAQLAEKQLRHKLEVQAEALSNKTEELRALTERAHETMSSEILELQVQRMDMEAAMADLKMELQECQYKEQQLQLANTSLQRQVEQLTEEKEERQKEAVSCYNALEKAREINQELQIQLDQLLQKEQDPNSRGNSLFAEVEDKRAEMEKQLISVKVQYKSLQQQHAFSKQQMHRMKVQIAALMQLQGSGADPEQLERMQSMLSQKNKEIEALMTKVRQLESDQISLKAMCPSGPPADGETHDDTYYTDLLQMKLSNSVKDSDQLKKELSLERMKSLSESQRVLEMERKLFATQQALKQSQGDNIRLQVKVEELRLKYEPSEVGKGRVQKRRREKLPVDLHAEGPVPSQDAPPAMETELASRPEADPSKPEPAPGPPQCPLQPANAPLLNPTQPRDSKCVRISDEPPVTIPKPPRSPSEESSVTEEMDTRQGEGENWHGERKKKSKYPTPIHAVPHNTMQNQCAQQ</sequence>
<feature type="compositionally biased region" description="Basic and acidic residues" evidence="9">
    <location>
        <begin position="548"/>
        <end position="560"/>
    </location>
</feature>
<dbReference type="PANTHER" id="PTHR32123:SF9">
    <property type="entry name" value="PROTEIN SPINDLY"/>
    <property type="match status" value="1"/>
</dbReference>
<comment type="function">
    <text evidence="8">Required for the localization of dynein and dynactin to the mitotic kintochore. Dynein is believed to control the initial lateral interaction between the kinetochore and spindle microtubules and to facilitate the subsequent formation of end-on kinetochore-microtubule attachments mediated by the NDC80 complex.</text>
</comment>